<dbReference type="EMBL" id="UZAK01032252">
    <property type="protein sequence ID" value="VDP24933.1"/>
    <property type="molecule type" value="Genomic_DNA"/>
</dbReference>
<reference evidence="1 2" key="2">
    <citation type="submission" date="2018-11" db="EMBL/GenBank/DDBJ databases">
        <authorList>
            <consortium name="Pathogen Informatics"/>
        </authorList>
    </citation>
    <scope>NUCLEOTIDE SEQUENCE [LARGE SCALE GENOMIC DNA]</scope>
    <source>
        <strain evidence="1">Dakar</strain>
        <strain evidence="2">Dakar, Senegal</strain>
    </source>
</reference>
<proteinExistence type="predicted"/>
<dbReference type="WBParaSite" id="SCUD_0000711301-mRNA-1">
    <property type="protein sequence ID" value="SCUD_0000711301-mRNA-1"/>
    <property type="gene ID" value="SCUD_0000711301"/>
</dbReference>
<dbReference type="AlphaFoldDB" id="A0A183JWL8"/>
<evidence type="ECO:0000313" key="3">
    <source>
        <dbReference type="WBParaSite" id="SCUD_0000711301-mRNA-1"/>
    </source>
</evidence>
<evidence type="ECO:0000313" key="2">
    <source>
        <dbReference type="Proteomes" id="UP000279833"/>
    </source>
</evidence>
<gene>
    <name evidence="1" type="ORF">SCUD_LOCUS7113</name>
</gene>
<accession>A0A183JWL8</accession>
<dbReference type="Proteomes" id="UP000279833">
    <property type="component" value="Unassembled WGS sequence"/>
</dbReference>
<sequence length="184" mass="20519">MQERKGGGVALFIRNTIPIFLIVSASHESGTFKLLDTASNEGEKGCRLVWSATVQVVRTKIKGNIPALWGGSNASSLVEDDRGKAQVFSNYYYTGQRKNDIGKSTGPNELHPRSTEKFEKADALSRLIENQKQESEDSIIATISLEEDIQQLLQVTIKSPPLSTEDVKRHTQENDKLRRIVSYL</sequence>
<evidence type="ECO:0000313" key="1">
    <source>
        <dbReference type="EMBL" id="VDP24933.1"/>
    </source>
</evidence>
<reference evidence="3" key="1">
    <citation type="submission" date="2016-06" db="UniProtKB">
        <authorList>
            <consortium name="WormBaseParasite"/>
        </authorList>
    </citation>
    <scope>IDENTIFICATION</scope>
</reference>
<organism evidence="3">
    <name type="scientific">Schistosoma curassoni</name>
    <dbReference type="NCBI Taxonomy" id="6186"/>
    <lineage>
        <taxon>Eukaryota</taxon>
        <taxon>Metazoa</taxon>
        <taxon>Spiralia</taxon>
        <taxon>Lophotrochozoa</taxon>
        <taxon>Platyhelminthes</taxon>
        <taxon>Trematoda</taxon>
        <taxon>Digenea</taxon>
        <taxon>Strigeidida</taxon>
        <taxon>Schistosomatoidea</taxon>
        <taxon>Schistosomatidae</taxon>
        <taxon>Schistosoma</taxon>
    </lineage>
</organism>
<protein>
    <submittedName>
        <fullName evidence="3">Reverse transcriptase domain-containing protein</fullName>
    </submittedName>
</protein>
<keyword evidence="2" id="KW-1185">Reference proteome</keyword>
<name>A0A183JWL8_9TREM</name>
<dbReference type="STRING" id="6186.A0A183JWL8"/>